<dbReference type="InterPro" id="IPR047347">
    <property type="entry name" value="YvaQ-like_sensor"/>
</dbReference>
<dbReference type="PROSITE" id="PS50113">
    <property type="entry name" value="PAC"/>
    <property type="match status" value="4"/>
</dbReference>
<name>A0A7W7YFU5_9BACT</name>
<dbReference type="EMBL" id="JACHIG010000017">
    <property type="protein sequence ID" value="MBB5035423.1"/>
    <property type="molecule type" value="Genomic_DNA"/>
</dbReference>
<dbReference type="InterPro" id="IPR052162">
    <property type="entry name" value="Sensor_kinase/Photoreceptor"/>
</dbReference>
<comment type="catalytic activity">
    <reaction evidence="1">
        <text>ATP + protein L-histidine = ADP + protein N-phospho-L-histidine.</text>
        <dbReference type="EC" id="2.7.13.3"/>
    </reaction>
</comment>
<accession>A0A7W7YFU5</accession>
<dbReference type="PROSITE" id="PS50109">
    <property type="entry name" value="HIS_KIN"/>
    <property type="match status" value="1"/>
</dbReference>
<dbReference type="InterPro" id="IPR000700">
    <property type="entry name" value="PAS-assoc_C"/>
</dbReference>
<evidence type="ECO:0000256" key="1">
    <source>
        <dbReference type="ARBA" id="ARBA00000085"/>
    </source>
</evidence>
<dbReference type="EC" id="2.7.13.3" evidence="2"/>
<dbReference type="InterPro" id="IPR001789">
    <property type="entry name" value="Sig_transdc_resp-reg_receiver"/>
</dbReference>
<feature type="domain" description="PAC" evidence="11">
    <location>
        <begin position="1001"/>
        <end position="1052"/>
    </location>
</feature>
<feature type="domain" description="Response regulatory" evidence="9">
    <location>
        <begin position="1308"/>
        <end position="1424"/>
    </location>
</feature>
<dbReference type="NCBIfam" id="TIGR00229">
    <property type="entry name" value="sensory_box"/>
    <property type="match status" value="3"/>
</dbReference>
<dbReference type="Gene3D" id="2.10.70.100">
    <property type="match status" value="1"/>
</dbReference>
<evidence type="ECO:0000259" key="11">
    <source>
        <dbReference type="PROSITE" id="PS50113"/>
    </source>
</evidence>
<dbReference type="SUPFAM" id="SSF55785">
    <property type="entry name" value="PYP-like sensor domain (PAS domain)"/>
    <property type="match status" value="5"/>
</dbReference>
<evidence type="ECO:0000259" key="10">
    <source>
        <dbReference type="PROSITE" id="PS50112"/>
    </source>
</evidence>
<dbReference type="SMART" id="SM00086">
    <property type="entry name" value="PAC"/>
    <property type="match status" value="4"/>
</dbReference>
<keyword evidence="7" id="KW-0472">Membrane</keyword>
<evidence type="ECO:0000259" key="9">
    <source>
        <dbReference type="PROSITE" id="PS50110"/>
    </source>
</evidence>
<reference evidence="12 13" key="1">
    <citation type="submission" date="2020-08" db="EMBL/GenBank/DDBJ databases">
        <title>Genomic Encyclopedia of Type Strains, Phase IV (KMG-IV): sequencing the most valuable type-strain genomes for metagenomic binning, comparative biology and taxonomic classification.</title>
        <authorList>
            <person name="Goeker M."/>
        </authorList>
    </citation>
    <scope>NUCLEOTIDE SEQUENCE [LARGE SCALE GENOMIC DNA]</scope>
    <source>
        <strain evidence="12 13">DSM 12252</strain>
    </source>
</reference>
<dbReference type="PROSITE" id="PS50112">
    <property type="entry name" value="PAS"/>
    <property type="match status" value="3"/>
</dbReference>
<dbReference type="InterPro" id="IPR011006">
    <property type="entry name" value="CheY-like_superfamily"/>
</dbReference>
<dbReference type="InterPro" id="IPR003018">
    <property type="entry name" value="GAF"/>
</dbReference>
<dbReference type="InterPro" id="IPR005467">
    <property type="entry name" value="His_kinase_dom"/>
</dbReference>
<dbReference type="Gene3D" id="3.30.565.10">
    <property type="entry name" value="Histidine kinase-like ATPase, C-terminal domain"/>
    <property type="match status" value="1"/>
</dbReference>
<feature type="domain" description="PAS" evidence="10">
    <location>
        <begin position="229"/>
        <end position="278"/>
    </location>
</feature>
<evidence type="ECO:0000256" key="3">
    <source>
        <dbReference type="ARBA" id="ARBA00022553"/>
    </source>
</evidence>
<dbReference type="Gene3D" id="3.30.450.40">
    <property type="match status" value="1"/>
</dbReference>
<dbReference type="GO" id="GO:0006355">
    <property type="term" value="P:regulation of DNA-templated transcription"/>
    <property type="evidence" value="ECO:0007669"/>
    <property type="project" value="InterPro"/>
</dbReference>
<dbReference type="SMART" id="SM00448">
    <property type="entry name" value="REC"/>
    <property type="match status" value="1"/>
</dbReference>
<keyword evidence="5" id="KW-0418">Kinase</keyword>
<evidence type="ECO:0000256" key="7">
    <source>
        <dbReference type="SAM" id="Phobius"/>
    </source>
</evidence>
<dbReference type="Pfam" id="PF00072">
    <property type="entry name" value="Response_reg"/>
    <property type="match status" value="1"/>
</dbReference>
<keyword evidence="3 6" id="KW-0597">Phosphoprotein</keyword>
<dbReference type="PANTHER" id="PTHR43304:SF1">
    <property type="entry name" value="PAC DOMAIN-CONTAINING PROTEIN"/>
    <property type="match status" value="1"/>
</dbReference>
<feature type="domain" description="PAS" evidence="10">
    <location>
        <begin position="609"/>
        <end position="670"/>
    </location>
</feature>
<feature type="domain" description="PAC" evidence="11">
    <location>
        <begin position="423"/>
        <end position="475"/>
    </location>
</feature>
<dbReference type="Pfam" id="PF02518">
    <property type="entry name" value="HATPase_c"/>
    <property type="match status" value="1"/>
</dbReference>
<dbReference type="SUPFAM" id="SSF55874">
    <property type="entry name" value="ATPase domain of HSP90 chaperone/DNA topoisomerase II/histidine kinase"/>
    <property type="match status" value="1"/>
</dbReference>
<dbReference type="SMART" id="SM00388">
    <property type="entry name" value="HisKA"/>
    <property type="match status" value="1"/>
</dbReference>
<dbReference type="InterPro" id="IPR013767">
    <property type="entry name" value="PAS_fold"/>
</dbReference>
<dbReference type="PRINTS" id="PR00344">
    <property type="entry name" value="BCTRLSENSOR"/>
</dbReference>
<feature type="transmembrane region" description="Helical" evidence="7">
    <location>
        <begin position="194"/>
        <end position="214"/>
    </location>
</feature>
<dbReference type="PANTHER" id="PTHR43304">
    <property type="entry name" value="PHYTOCHROME-LIKE PROTEIN CPH1"/>
    <property type="match status" value="1"/>
</dbReference>
<feature type="domain" description="PAC" evidence="11">
    <location>
        <begin position="691"/>
        <end position="743"/>
    </location>
</feature>
<evidence type="ECO:0000259" key="8">
    <source>
        <dbReference type="PROSITE" id="PS50109"/>
    </source>
</evidence>
<protein>
    <recommendedName>
        <fullName evidence="2">histidine kinase</fullName>
        <ecNumber evidence="2">2.7.13.3</ecNumber>
    </recommendedName>
</protein>
<dbReference type="InterPro" id="IPR013655">
    <property type="entry name" value="PAS_fold_3"/>
</dbReference>
<gene>
    <name evidence="12" type="ORF">HNQ65_005034</name>
</gene>
<dbReference type="InterPro" id="IPR029016">
    <property type="entry name" value="GAF-like_dom_sf"/>
</dbReference>
<evidence type="ECO:0000313" key="13">
    <source>
        <dbReference type="Proteomes" id="UP000590740"/>
    </source>
</evidence>
<dbReference type="GO" id="GO:0000155">
    <property type="term" value="F:phosphorelay sensor kinase activity"/>
    <property type="evidence" value="ECO:0007669"/>
    <property type="project" value="InterPro"/>
</dbReference>
<dbReference type="InterPro" id="IPR035965">
    <property type="entry name" value="PAS-like_dom_sf"/>
</dbReference>
<sequence length="1428" mass="158320">MKKPLPKNPINSSLQIRLASIAILGLLIALSAVAYYSGRRVERDSNLIAQDAVPGTIHAHYMRMAISRNVGWVLVAASAQTTETRDAALKVVHEAEEKFADEFKKYQATIKLNPKEDHALLEQVKEKSAVFFEKRRAYEALIFKGDRDANAAFMERELLPVFLPAITAAEDLIKYNHANCFGFANSIYRSVSDLYLAVAVVVGLALACTAVLVFNLTTRRNELTELQENEEKFFKAFKSNPSGIAITELETGKFIEVNDSYCRIIGYSPHEVIGHTSLELGIWEDSSARSRMFAPLFHGGSLRDMEMNAIMKGGGRKAVNVNSDPIELGGRRCVISSVVDITERKQLQTQQAQLASIVESSEDAIIGKTLEGVITSWNRGAERIFGYKAEEVMGQTLLMLFPPERRHEEEMILARISRGETVQHFETVRVRKDGQRIFISATISPLRDSDGKVTGASKIARDITAQKQADEALREGEARIRGLGDNLPSGMMYQLDMGKEGKERRFTYVSAGVEKLHEVSAEEVLRDAQVMYGQVAKVDLTKAMALEAEALAAMKPFRAELRMQMPSGAMRWSLFTSAPRRAANGHVLWDGIELDITAQKEADEILRQKQEQLVQAMEVAKLAHWEFDVVRNIVTADEHLFQMLGTTSEQEGGNSMPPEEHIRRFVHPEDAGIVAAEVAGGVATTDPNFAREFEHRIIRKDGVERAMLVRCRILMGEGGRTGKILGTTQDITEQKQAELKIRQLNRIYAVLSAINKIIVHEKEPQAMLTKACEIAVETGGFRMAWVGMHDSAANKLKPVASAGVVEGYLDQINIDLNDSVRSCGPTGRCFQTGEHTVCNDIAQDERLMPWREAMVNRGYRSLASFPLKTGEKMRGVFALYSEEKAFFNEQEMLLLDELAMDISFALEVGEDNALRRQAEQELRWRTAFFEAQVYSAIDGILVVDSTGRKLLQNRRMNELWKIPPHIADDPDDAPQFQFVVGRVKDPEYFVQKSAHLNANPDESSSDVIELVDGTLLERYSAPVRGRDGTYYGRVWTFHDITEKKKLEQQFLRAQRMESIGTLASGVAHDLNNILTPIMMSVAMLRMPMPDERRGKLCDTIETSAQRGAQIIKQVLTFGRGYEGEKQPLMVGTLIQEMEQMIRSTFPKNIRLETECAPDLRMVLGDATQMHQVLLNLCVNARDAMPDGGRLRLSAANLDIDVSFASMLPELTPGAYVLVKVSDSGCGMPQEVIERIFDPFFTTKGLGKGSGLGLSTVHGIVKSHGGMLKVESTQGEGTTFQIYLPADVQQEEKADAVADTAPPAGHGELVLVVDDEPVITNAARAVLEAHGYRVLVAKDGVEGIDTFSKNMNEVAVVLTDVMMPVMDGVLFVRTLRKLSPKVPVIASTGVAEAGHLDQLSALRVEHVLCKPYNASTLLHTIHGVLHPAA</sequence>
<dbReference type="RefSeq" id="WP_184344215.1">
    <property type="nucleotide sequence ID" value="NZ_JACHIG010000017.1"/>
</dbReference>
<feature type="domain" description="PAC" evidence="11">
    <location>
        <begin position="557"/>
        <end position="608"/>
    </location>
</feature>
<dbReference type="InterPro" id="IPR003661">
    <property type="entry name" value="HisK_dim/P_dom"/>
</dbReference>
<dbReference type="SMART" id="SM00387">
    <property type="entry name" value="HATPase_c"/>
    <property type="match status" value="1"/>
</dbReference>
<evidence type="ECO:0000256" key="4">
    <source>
        <dbReference type="ARBA" id="ARBA00022679"/>
    </source>
</evidence>
<dbReference type="CDD" id="cd00082">
    <property type="entry name" value="HisKA"/>
    <property type="match status" value="1"/>
</dbReference>
<feature type="transmembrane region" description="Helical" evidence="7">
    <location>
        <begin position="16"/>
        <end position="36"/>
    </location>
</feature>
<dbReference type="Pfam" id="PF13185">
    <property type="entry name" value="GAF_2"/>
    <property type="match status" value="1"/>
</dbReference>
<comment type="caution">
    <text evidence="12">The sequence shown here is derived from an EMBL/GenBank/DDBJ whole genome shotgun (WGS) entry which is preliminary data.</text>
</comment>
<feature type="modified residue" description="4-aspartylphosphate" evidence="6">
    <location>
        <position position="1359"/>
    </location>
</feature>
<keyword evidence="13" id="KW-1185">Reference proteome</keyword>
<dbReference type="InterPro" id="IPR000014">
    <property type="entry name" value="PAS"/>
</dbReference>
<dbReference type="Pfam" id="PF00512">
    <property type="entry name" value="HisKA"/>
    <property type="match status" value="1"/>
</dbReference>
<keyword evidence="7" id="KW-1133">Transmembrane helix</keyword>
<evidence type="ECO:0000313" key="12">
    <source>
        <dbReference type="EMBL" id="MBB5035423.1"/>
    </source>
</evidence>
<dbReference type="Pfam" id="PF08447">
    <property type="entry name" value="PAS_3"/>
    <property type="match status" value="1"/>
</dbReference>
<proteinExistence type="predicted"/>
<dbReference type="Pfam" id="PF00989">
    <property type="entry name" value="PAS"/>
    <property type="match status" value="1"/>
</dbReference>
<dbReference type="Gene3D" id="3.40.50.2300">
    <property type="match status" value="1"/>
</dbReference>
<organism evidence="12 13">
    <name type="scientific">Prosthecobacter vanneervenii</name>
    <dbReference type="NCBI Taxonomy" id="48466"/>
    <lineage>
        <taxon>Bacteria</taxon>
        <taxon>Pseudomonadati</taxon>
        <taxon>Verrucomicrobiota</taxon>
        <taxon>Verrucomicrobiia</taxon>
        <taxon>Verrucomicrobiales</taxon>
        <taxon>Verrucomicrobiaceae</taxon>
        <taxon>Prosthecobacter</taxon>
    </lineage>
</organism>
<dbReference type="SUPFAM" id="SSF52172">
    <property type="entry name" value="CheY-like"/>
    <property type="match status" value="1"/>
</dbReference>
<evidence type="ECO:0000256" key="6">
    <source>
        <dbReference type="PROSITE-ProRule" id="PRU00169"/>
    </source>
</evidence>
<dbReference type="SMART" id="SM00091">
    <property type="entry name" value="PAS"/>
    <property type="match status" value="3"/>
</dbReference>
<dbReference type="Gene3D" id="3.30.450.20">
    <property type="entry name" value="PAS domain"/>
    <property type="match status" value="5"/>
</dbReference>
<dbReference type="InterPro" id="IPR003594">
    <property type="entry name" value="HATPase_dom"/>
</dbReference>
<dbReference type="Proteomes" id="UP000590740">
    <property type="component" value="Unassembled WGS sequence"/>
</dbReference>
<dbReference type="CDD" id="cd00130">
    <property type="entry name" value="PAS"/>
    <property type="match status" value="3"/>
</dbReference>
<dbReference type="PROSITE" id="PS50110">
    <property type="entry name" value="RESPONSE_REGULATORY"/>
    <property type="match status" value="1"/>
</dbReference>
<dbReference type="Gene3D" id="1.10.287.130">
    <property type="match status" value="1"/>
</dbReference>
<keyword evidence="7" id="KW-0812">Transmembrane</keyword>
<dbReference type="InterPro" id="IPR036890">
    <property type="entry name" value="HATPase_C_sf"/>
</dbReference>
<feature type="domain" description="Histidine kinase" evidence="8">
    <location>
        <begin position="1065"/>
        <end position="1287"/>
    </location>
</feature>
<dbReference type="InterPro" id="IPR001610">
    <property type="entry name" value="PAC"/>
</dbReference>
<evidence type="ECO:0000256" key="5">
    <source>
        <dbReference type="ARBA" id="ARBA00022777"/>
    </source>
</evidence>
<feature type="domain" description="PAS" evidence="10">
    <location>
        <begin position="350"/>
        <end position="420"/>
    </location>
</feature>
<keyword evidence="4" id="KW-0808">Transferase</keyword>
<dbReference type="InterPro" id="IPR004358">
    <property type="entry name" value="Sig_transdc_His_kin-like_C"/>
</dbReference>
<dbReference type="SUPFAM" id="SSF55781">
    <property type="entry name" value="GAF domain-like"/>
    <property type="match status" value="1"/>
</dbReference>
<dbReference type="SUPFAM" id="SSF47384">
    <property type="entry name" value="Homodimeric domain of signal transducing histidine kinase"/>
    <property type="match status" value="1"/>
</dbReference>
<dbReference type="CDD" id="cd19411">
    <property type="entry name" value="MCP2201-like_sensor"/>
    <property type="match status" value="1"/>
</dbReference>
<dbReference type="InterPro" id="IPR036097">
    <property type="entry name" value="HisK_dim/P_sf"/>
</dbReference>
<dbReference type="Pfam" id="PF13426">
    <property type="entry name" value="PAS_9"/>
    <property type="match status" value="1"/>
</dbReference>
<evidence type="ECO:0000256" key="2">
    <source>
        <dbReference type="ARBA" id="ARBA00012438"/>
    </source>
</evidence>